<feature type="domain" description="Bet v I/Major latex protein" evidence="2">
    <location>
        <begin position="5"/>
        <end position="130"/>
    </location>
</feature>
<proteinExistence type="inferred from homology"/>
<dbReference type="InterPro" id="IPR000916">
    <property type="entry name" value="Bet_v_I/MLP"/>
</dbReference>
<keyword evidence="3" id="KW-1185">Reference proteome</keyword>
<name>A0A6J1A9E4_9ROSI</name>
<dbReference type="SUPFAM" id="SSF55961">
    <property type="entry name" value="Bet v1-like"/>
    <property type="match status" value="1"/>
</dbReference>
<reference evidence="4" key="1">
    <citation type="submission" date="2025-08" db="UniProtKB">
        <authorList>
            <consortium name="RefSeq"/>
        </authorList>
    </citation>
    <scope>IDENTIFICATION</scope>
    <source>
        <tissue evidence="4">Leaf</tissue>
    </source>
</reference>
<dbReference type="PANTHER" id="PTHR31213:SF90">
    <property type="entry name" value="S-NORCOCLAURINE SYNTHASE 2-LIKE"/>
    <property type="match status" value="1"/>
</dbReference>
<dbReference type="GO" id="GO:0010427">
    <property type="term" value="F:abscisic acid binding"/>
    <property type="evidence" value="ECO:0007669"/>
    <property type="project" value="TreeGrafter"/>
</dbReference>
<dbReference type="GeneID" id="110415924"/>
<evidence type="ECO:0000313" key="4">
    <source>
        <dbReference type="RefSeq" id="XP_021283381.1"/>
    </source>
</evidence>
<dbReference type="InterPro" id="IPR023393">
    <property type="entry name" value="START-like_dom_sf"/>
</dbReference>
<dbReference type="Gene3D" id="3.30.530.20">
    <property type="match status" value="1"/>
</dbReference>
<dbReference type="GO" id="GO:0004864">
    <property type="term" value="F:protein phosphatase inhibitor activity"/>
    <property type="evidence" value="ECO:0007669"/>
    <property type="project" value="TreeGrafter"/>
</dbReference>
<dbReference type="Pfam" id="PF00407">
    <property type="entry name" value="Bet_v_1"/>
    <property type="match status" value="1"/>
</dbReference>
<sequence length="159" mass="17687">MRGYLSQDTLVEVPAVVLWDVYRSLQLGKLASELLRDFVSKVEFVKGDGGAGTIVKITFPPGTPGPGYMTELFTNIDDEIRLKEAEIIEGGFNSVGFDLYRICSQIIEKDAESSIVRSSIEYEIDDKLEEIASQVTTKPLEIMAEVVGKYLKEKRSSTN</sequence>
<comment type="similarity">
    <text evidence="1">Belongs to the BetVI family.</text>
</comment>
<dbReference type="GO" id="GO:0006952">
    <property type="term" value="P:defense response"/>
    <property type="evidence" value="ECO:0007669"/>
    <property type="project" value="InterPro"/>
</dbReference>
<organism evidence="3 4">
    <name type="scientific">Herrania umbratica</name>
    <dbReference type="NCBI Taxonomy" id="108875"/>
    <lineage>
        <taxon>Eukaryota</taxon>
        <taxon>Viridiplantae</taxon>
        <taxon>Streptophyta</taxon>
        <taxon>Embryophyta</taxon>
        <taxon>Tracheophyta</taxon>
        <taxon>Spermatophyta</taxon>
        <taxon>Magnoliopsida</taxon>
        <taxon>eudicotyledons</taxon>
        <taxon>Gunneridae</taxon>
        <taxon>Pentapetalae</taxon>
        <taxon>rosids</taxon>
        <taxon>malvids</taxon>
        <taxon>Malvales</taxon>
        <taxon>Malvaceae</taxon>
        <taxon>Byttnerioideae</taxon>
        <taxon>Herrania</taxon>
    </lineage>
</organism>
<dbReference type="OrthoDB" id="1879545at2759"/>
<gene>
    <name evidence="4" type="primary">LOC110415924</name>
</gene>
<dbReference type="AlphaFoldDB" id="A0A6J1A9E4"/>
<accession>A0A6J1A9E4</accession>
<evidence type="ECO:0000313" key="3">
    <source>
        <dbReference type="Proteomes" id="UP000504621"/>
    </source>
</evidence>
<dbReference type="GO" id="GO:0009738">
    <property type="term" value="P:abscisic acid-activated signaling pathway"/>
    <property type="evidence" value="ECO:0007669"/>
    <property type="project" value="TreeGrafter"/>
</dbReference>
<dbReference type="PANTHER" id="PTHR31213">
    <property type="entry name" value="OS08G0374000 PROTEIN-RELATED"/>
    <property type="match status" value="1"/>
</dbReference>
<dbReference type="GO" id="GO:0038023">
    <property type="term" value="F:signaling receptor activity"/>
    <property type="evidence" value="ECO:0007669"/>
    <property type="project" value="TreeGrafter"/>
</dbReference>
<evidence type="ECO:0000256" key="1">
    <source>
        <dbReference type="ARBA" id="ARBA00009744"/>
    </source>
</evidence>
<dbReference type="GO" id="GO:0005634">
    <property type="term" value="C:nucleus"/>
    <property type="evidence" value="ECO:0007669"/>
    <property type="project" value="TreeGrafter"/>
</dbReference>
<dbReference type="GO" id="GO:0005737">
    <property type="term" value="C:cytoplasm"/>
    <property type="evidence" value="ECO:0007669"/>
    <property type="project" value="TreeGrafter"/>
</dbReference>
<dbReference type="Proteomes" id="UP000504621">
    <property type="component" value="Unplaced"/>
</dbReference>
<evidence type="ECO:0000259" key="2">
    <source>
        <dbReference type="Pfam" id="PF00407"/>
    </source>
</evidence>
<dbReference type="InterPro" id="IPR050279">
    <property type="entry name" value="Plant_def-hormone_signal"/>
</dbReference>
<dbReference type="RefSeq" id="XP_021283381.1">
    <property type="nucleotide sequence ID" value="XM_021427706.1"/>
</dbReference>
<protein>
    <submittedName>
        <fullName evidence="4">S-norcoclaurine synthase 2-like</fullName>
    </submittedName>
</protein>